<dbReference type="InterPro" id="IPR001789">
    <property type="entry name" value="Sig_transdc_resp-reg_receiver"/>
</dbReference>
<proteinExistence type="predicted"/>
<dbReference type="SUPFAM" id="SSF52172">
    <property type="entry name" value="CheY-like"/>
    <property type="match status" value="1"/>
</dbReference>
<dbReference type="STRING" id="57664.SAMN05661003_10412"/>
<dbReference type="InterPro" id="IPR011006">
    <property type="entry name" value="CheY-like_superfamily"/>
</dbReference>
<dbReference type="InterPro" id="IPR052893">
    <property type="entry name" value="TCS_response_regulator"/>
</dbReference>
<keyword evidence="1" id="KW-0597">Phosphoprotein</keyword>
<feature type="modified residue" description="4-aspartylphosphate" evidence="1">
    <location>
        <position position="81"/>
    </location>
</feature>
<sequence>MLFQVDFSHLEIDEGMKFKRPIHILLVEDNRADARLVEEALKDSKRPCELSVVDDGDRALAFLQARAPYGERRLPDLILLDLNLPARDGREVLREIKADPDLRRIPVVVLTTSDAERDIVEAYSHHANCYVSKPVDFDRFMELIQSICHFWFDIVCLP</sequence>
<feature type="domain" description="Response regulatory" evidence="2">
    <location>
        <begin position="23"/>
        <end position="148"/>
    </location>
</feature>
<dbReference type="Gene3D" id="3.40.50.2300">
    <property type="match status" value="1"/>
</dbReference>
<reference evidence="4" key="1">
    <citation type="submission" date="2016-10" db="EMBL/GenBank/DDBJ databases">
        <authorList>
            <person name="Varghese N."/>
            <person name="Submissions S."/>
        </authorList>
    </citation>
    <scope>NUCLEOTIDE SEQUENCE [LARGE SCALE GENOMIC DNA]</scope>
    <source>
        <strain evidence="4">DSM 8987</strain>
    </source>
</reference>
<evidence type="ECO:0000313" key="3">
    <source>
        <dbReference type="EMBL" id="SDE13279.1"/>
    </source>
</evidence>
<dbReference type="PANTHER" id="PTHR44520">
    <property type="entry name" value="RESPONSE REGULATOR RCP1-RELATED"/>
    <property type="match status" value="1"/>
</dbReference>
<dbReference type="SMART" id="SM00448">
    <property type="entry name" value="REC"/>
    <property type="match status" value="1"/>
</dbReference>
<dbReference type="Pfam" id="PF00072">
    <property type="entry name" value="Response_reg"/>
    <property type="match status" value="1"/>
</dbReference>
<keyword evidence="4" id="KW-1185">Reference proteome</keyword>
<organism evidence="3 4">
    <name type="scientific">Desulfuromonas thiophila</name>
    <dbReference type="NCBI Taxonomy" id="57664"/>
    <lineage>
        <taxon>Bacteria</taxon>
        <taxon>Pseudomonadati</taxon>
        <taxon>Thermodesulfobacteriota</taxon>
        <taxon>Desulfuromonadia</taxon>
        <taxon>Desulfuromonadales</taxon>
        <taxon>Desulfuromonadaceae</taxon>
        <taxon>Desulfuromonas</taxon>
    </lineage>
</organism>
<evidence type="ECO:0000313" key="4">
    <source>
        <dbReference type="Proteomes" id="UP000243205"/>
    </source>
</evidence>
<dbReference type="PANTHER" id="PTHR44520:SF2">
    <property type="entry name" value="RESPONSE REGULATOR RCP1"/>
    <property type="match status" value="1"/>
</dbReference>
<evidence type="ECO:0000259" key="2">
    <source>
        <dbReference type="PROSITE" id="PS50110"/>
    </source>
</evidence>
<dbReference type="Proteomes" id="UP000243205">
    <property type="component" value="Unassembled WGS sequence"/>
</dbReference>
<dbReference type="GO" id="GO:0000160">
    <property type="term" value="P:phosphorelay signal transduction system"/>
    <property type="evidence" value="ECO:0007669"/>
    <property type="project" value="InterPro"/>
</dbReference>
<name>A0A1G7AEQ2_9BACT</name>
<dbReference type="PROSITE" id="PS50110">
    <property type="entry name" value="RESPONSE_REGULATORY"/>
    <property type="match status" value="1"/>
</dbReference>
<gene>
    <name evidence="3" type="ORF">SAMN05661003_10412</name>
</gene>
<dbReference type="EMBL" id="FNAQ01000004">
    <property type="protein sequence ID" value="SDE13279.1"/>
    <property type="molecule type" value="Genomic_DNA"/>
</dbReference>
<dbReference type="CDD" id="cd17557">
    <property type="entry name" value="REC_Rcp-like"/>
    <property type="match status" value="1"/>
</dbReference>
<accession>A0A1G7AEQ2</accession>
<protein>
    <submittedName>
        <fullName evidence="3">Response regulator receiver domain-containing protein</fullName>
    </submittedName>
</protein>
<dbReference type="AlphaFoldDB" id="A0A1G7AEQ2"/>
<evidence type="ECO:0000256" key="1">
    <source>
        <dbReference type="PROSITE-ProRule" id="PRU00169"/>
    </source>
</evidence>